<keyword evidence="2" id="KW-1185">Reference proteome</keyword>
<dbReference type="Proteomes" id="UP001305647">
    <property type="component" value="Unassembled WGS sequence"/>
</dbReference>
<gene>
    <name evidence="1" type="ORF">N658DRAFT_72203</name>
</gene>
<comment type="caution">
    <text evidence="1">The sequence shown here is derived from an EMBL/GenBank/DDBJ whole genome shotgun (WGS) entry which is preliminary data.</text>
</comment>
<reference evidence="1" key="1">
    <citation type="journal article" date="2023" name="Mol. Phylogenet. Evol.">
        <title>Genome-scale phylogeny and comparative genomics of the fungal order Sordariales.</title>
        <authorList>
            <person name="Hensen N."/>
            <person name="Bonometti L."/>
            <person name="Westerberg I."/>
            <person name="Brannstrom I.O."/>
            <person name="Guillou S."/>
            <person name="Cros-Aarteil S."/>
            <person name="Calhoun S."/>
            <person name="Haridas S."/>
            <person name="Kuo A."/>
            <person name="Mondo S."/>
            <person name="Pangilinan J."/>
            <person name="Riley R."/>
            <person name="LaButti K."/>
            <person name="Andreopoulos B."/>
            <person name="Lipzen A."/>
            <person name="Chen C."/>
            <person name="Yan M."/>
            <person name="Daum C."/>
            <person name="Ng V."/>
            <person name="Clum A."/>
            <person name="Steindorff A."/>
            <person name="Ohm R.A."/>
            <person name="Martin F."/>
            <person name="Silar P."/>
            <person name="Natvig D.O."/>
            <person name="Lalanne C."/>
            <person name="Gautier V."/>
            <person name="Ament-Velasquez S.L."/>
            <person name="Kruys A."/>
            <person name="Hutchinson M.I."/>
            <person name="Powell A.J."/>
            <person name="Barry K."/>
            <person name="Miller A.N."/>
            <person name="Grigoriev I.V."/>
            <person name="Debuchy R."/>
            <person name="Gladieux P."/>
            <person name="Hiltunen Thoren M."/>
            <person name="Johannesson H."/>
        </authorList>
    </citation>
    <scope>NUCLEOTIDE SEQUENCE</scope>
    <source>
        <strain evidence="1">CBS 757.83</strain>
    </source>
</reference>
<dbReference type="EMBL" id="MU863753">
    <property type="protein sequence ID" value="KAK4095969.1"/>
    <property type="molecule type" value="Genomic_DNA"/>
</dbReference>
<proteinExistence type="predicted"/>
<protein>
    <submittedName>
        <fullName evidence="1">Uncharacterized protein</fullName>
    </submittedName>
</protein>
<organism evidence="1 2">
    <name type="scientific">Parathielavia hyrcaniae</name>
    <dbReference type="NCBI Taxonomy" id="113614"/>
    <lineage>
        <taxon>Eukaryota</taxon>
        <taxon>Fungi</taxon>
        <taxon>Dikarya</taxon>
        <taxon>Ascomycota</taxon>
        <taxon>Pezizomycotina</taxon>
        <taxon>Sordariomycetes</taxon>
        <taxon>Sordariomycetidae</taxon>
        <taxon>Sordariales</taxon>
        <taxon>Chaetomiaceae</taxon>
        <taxon>Parathielavia</taxon>
    </lineage>
</organism>
<reference evidence="1" key="2">
    <citation type="submission" date="2023-05" db="EMBL/GenBank/DDBJ databases">
        <authorList>
            <consortium name="Lawrence Berkeley National Laboratory"/>
            <person name="Steindorff A."/>
            <person name="Hensen N."/>
            <person name="Bonometti L."/>
            <person name="Westerberg I."/>
            <person name="Brannstrom I.O."/>
            <person name="Guillou S."/>
            <person name="Cros-Aarteil S."/>
            <person name="Calhoun S."/>
            <person name="Haridas S."/>
            <person name="Kuo A."/>
            <person name="Mondo S."/>
            <person name="Pangilinan J."/>
            <person name="Riley R."/>
            <person name="Labutti K."/>
            <person name="Andreopoulos B."/>
            <person name="Lipzen A."/>
            <person name="Chen C."/>
            <person name="Yanf M."/>
            <person name="Daum C."/>
            <person name="Ng V."/>
            <person name="Clum A."/>
            <person name="Ohm R."/>
            <person name="Martin F."/>
            <person name="Silar P."/>
            <person name="Natvig D."/>
            <person name="Lalanne C."/>
            <person name="Gautier V."/>
            <person name="Ament-Velasquez S.L."/>
            <person name="Kruys A."/>
            <person name="Hutchinson M.I."/>
            <person name="Powell A.J."/>
            <person name="Barry K."/>
            <person name="Miller A.N."/>
            <person name="Grigoriev I.V."/>
            <person name="Debuchy R."/>
            <person name="Gladieux P."/>
            <person name="Thoren M.H."/>
            <person name="Johannesson H."/>
        </authorList>
    </citation>
    <scope>NUCLEOTIDE SEQUENCE</scope>
    <source>
        <strain evidence="1">CBS 757.83</strain>
    </source>
</reference>
<accession>A0AAN6SX15</accession>
<sequence length="80" mass="8275">MWVYGLKRAGVTIQRLTFPSRSATNGFCAAAAVSESGLVSASSELKPAGSLSESGSRALQRIIAEQESPVDCASGYPALL</sequence>
<name>A0AAN6SX15_9PEZI</name>
<dbReference type="AlphaFoldDB" id="A0AAN6SX15"/>
<evidence type="ECO:0000313" key="2">
    <source>
        <dbReference type="Proteomes" id="UP001305647"/>
    </source>
</evidence>
<evidence type="ECO:0000313" key="1">
    <source>
        <dbReference type="EMBL" id="KAK4095969.1"/>
    </source>
</evidence>